<dbReference type="Proteomes" id="UP000243778">
    <property type="component" value="Unassembled WGS sequence"/>
</dbReference>
<feature type="domain" description="ABC-2 type transporter transmembrane" evidence="7">
    <location>
        <begin position="36"/>
        <end position="372"/>
    </location>
</feature>
<dbReference type="STRING" id="1007099.SAMN05216287_1134"/>
<keyword evidence="4 6" id="KW-1133">Transmembrane helix</keyword>
<gene>
    <name evidence="8" type="ORF">SAMN05216287_1134</name>
</gene>
<evidence type="ECO:0000256" key="1">
    <source>
        <dbReference type="ARBA" id="ARBA00004651"/>
    </source>
</evidence>
<evidence type="ECO:0000259" key="7">
    <source>
        <dbReference type="Pfam" id="PF12698"/>
    </source>
</evidence>
<dbReference type="EMBL" id="FNNU01000002">
    <property type="protein sequence ID" value="SDW63569.1"/>
    <property type="molecule type" value="Genomic_DNA"/>
</dbReference>
<dbReference type="InterPro" id="IPR051449">
    <property type="entry name" value="ABC-2_transporter_component"/>
</dbReference>
<dbReference type="Gene3D" id="3.40.1710.10">
    <property type="entry name" value="abc type-2 transporter like domain"/>
    <property type="match status" value="1"/>
</dbReference>
<dbReference type="PANTHER" id="PTHR30294">
    <property type="entry name" value="MEMBRANE COMPONENT OF ABC TRANSPORTER YHHJ-RELATED"/>
    <property type="match status" value="1"/>
</dbReference>
<feature type="transmembrane region" description="Helical" evidence="6">
    <location>
        <begin position="33"/>
        <end position="50"/>
    </location>
</feature>
<evidence type="ECO:0000256" key="3">
    <source>
        <dbReference type="ARBA" id="ARBA00022692"/>
    </source>
</evidence>
<protein>
    <submittedName>
        <fullName evidence="8">ABC-2 type transport system permease protein</fullName>
    </submittedName>
</protein>
<evidence type="ECO:0000256" key="2">
    <source>
        <dbReference type="ARBA" id="ARBA00022475"/>
    </source>
</evidence>
<evidence type="ECO:0000313" key="9">
    <source>
        <dbReference type="Proteomes" id="UP000243778"/>
    </source>
</evidence>
<dbReference type="PANTHER" id="PTHR30294:SF47">
    <property type="entry name" value="INNER MEMBRANE TRANSPORT PERMEASE YHHJ"/>
    <property type="match status" value="1"/>
</dbReference>
<proteinExistence type="predicted"/>
<dbReference type="Pfam" id="PF12698">
    <property type="entry name" value="ABC2_membrane_3"/>
    <property type="match status" value="1"/>
</dbReference>
<evidence type="ECO:0000256" key="4">
    <source>
        <dbReference type="ARBA" id="ARBA00022989"/>
    </source>
</evidence>
<sequence>MALVEQLKRDAWRFVQAFNTETRLATRSWTIHWLGWIWPLLLFVVISGIYKAGTLQDMPVSVVDEDHSSLSRQLLRQLDAGPHAQLVTQTAGLPEALRHMQAADQYGLLYVPRDFEKDVLAGRRPSVQFYYNSLFYAAGFYSTQDFAGLAALLDQQVRPVLAAGMGKPVPSLASVSVSFESLYNASGNYIYYQQFAAIVHLLQLFVIIATIHVLAREAPELRASSPHILRAKALGVRLLGKLAPYTLLFSTLLMVELFLLVVLNGAVIKGSVGWMLAITICYVVAAQAIGLLLFIFTANRFSAYSLVGMLIGIAQTYSGVLIPTLAMPLPAQAISYLEPLTHCLNGLFDQFLREAPANSGAYACLKLSLYPLVTYMIAKQRLRKRLDFSPA</sequence>
<keyword evidence="9" id="KW-1185">Reference proteome</keyword>
<feature type="transmembrane region" description="Helical" evidence="6">
    <location>
        <begin position="360"/>
        <end position="378"/>
    </location>
</feature>
<evidence type="ECO:0000256" key="6">
    <source>
        <dbReference type="SAM" id="Phobius"/>
    </source>
</evidence>
<accession>A0A1H2V6P1</accession>
<comment type="subcellular location">
    <subcellularLocation>
        <location evidence="1">Cell membrane</location>
        <topology evidence="1">Multi-pass membrane protein</topology>
    </subcellularLocation>
</comment>
<name>A0A1H2V6P1_9PSED</name>
<dbReference type="GO" id="GO:0005886">
    <property type="term" value="C:plasma membrane"/>
    <property type="evidence" value="ECO:0007669"/>
    <property type="project" value="UniProtKB-SubCell"/>
</dbReference>
<dbReference type="GO" id="GO:0140359">
    <property type="term" value="F:ABC-type transporter activity"/>
    <property type="evidence" value="ECO:0007669"/>
    <property type="project" value="InterPro"/>
</dbReference>
<feature type="transmembrane region" description="Helical" evidence="6">
    <location>
        <begin position="274"/>
        <end position="296"/>
    </location>
</feature>
<feature type="transmembrane region" description="Helical" evidence="6">
    <location>
        <begin position="303"/>
        <end position="326"/>
    </location>
</feature>
<evidence type="ECO:0000313" key="8">
    <source>
        <dbReference type="EMBL" id="SDW63569.1"/>
    </source>
</evidence>
<keyword evidence="2" id="KW-1003">Cell membrane</keyword>
<evidence type="ECO:0000256" key="5">
    <source>
        <dbReference type="ARBA" id="ARBA00023136"/>
    </source>
</evidence>
<feature type="transmembrane region" description="Helical" evidence="6">
    <location>
        <begin position="247"/>
        <end position="268"/>
    </location>
</feature>
<dbReference type="InterPro" id="IPR013525">
    <property type="entry name" value="ABC2_TM"/>
</dbReference>
<reference evidence="9" key="1">
    <citation type="submission" date="2016-10" db="EMBL/GenBank/DDBJ databases">
        <authorList>
            <person name="Varghese N."/>
            <person name="Submissions S."/>
        </authorList>
    </citation>
    <scope>NUCLEOTIDE SEQUENCE [LARGE SCALE GENOMIC DNA]</scope>
    <source>
        <strain evidence="9">NRRL B-59562</strain>
    </source>
</reference>
<feature type="transmembrane region" description="Helical" evidence="6">
    <location>
        <begin position="191"/>
        <end position="215"/>
    </location>
</feature>
<dbReference type="AlphaFoldDB" id="A0A1H2V6P1"/>
<organism evidence="8 9">
    <name type="scientific">Pseudomonas kuykendallii</name>
    <dbReference type="NCBI Taxonomy" id="1007099"/>
    <lineage>
        <taxon>Bacteria</taxon>
        <taxon>Pseudomonadati</taxon>
        <taxon>Pseudomonadota</taxon>
        <taxon>Gammaproteobacteria</taxon>
        <taxon>Pseudomonadales</taxon>
        <taxon>Pseudomonadaceae</taxon>
        <taxon>Pseudomonas</taxon>
    </lineage>
</organism>
<keyword evidence="3 6" id="KW-0812">Transmembrane</keyword>
<keyword evidence="5 6" id="KW-0472">Membrane</keyword>